<comment type="caution">
    <text evidence="1">The sequence shown here is derived from an EMBL/GenBank/DDBJ whole genome shotgun (WGS) entry which is preliminary data.</text>
</comment>
<organism evidence="1 2">
    <name type="scientific">Colletotrichum plurivorum</name>
    <dbReference type="NCBI Taxonomy" id="2175906"/>
    <lineage>
        <taxon>Eukaryota</taxon>
        <taxon>Fungi</taxon>
        <taxon>Dikarya</taxon>
        <taxon>Ascomycota</taxon>
        <taxon>Pezizomycotina</taxon>
        <taxon>Sordariomycetes</taxon>
        <taxon>Hypocreomycetidae</taxon>
        <taxon>Glomerellales</taxon>
        <taxon>Glomerellaceae</taxon>
        <taxon>Colletotrichum</taxon>
        <taxon>Colletotrichum orchidearum species complex</taxon>
    </lineage>
</organism>
<keyword evidence="2" id="KW-1185">Reference proteome</keyword>
<dbReference type="GO" id="GO:0016787">
    <property type="term" value="F:hydrolase activity"/>
    <property type="evidence" value="ECO:0007669"/>
    <property type="project" value="UniProtKB-KW"/>
</dbReference>
<dbReference type="Proteomes" id="UP000654918">
    <property type="component" value="Unassembled WGS sequence"/>
</dbReference>
<reference evidence="1" key="1">
    <citation type="journal article" date="2020" name="Phytopathology">
        <title>Genome Sequence Resources of Colletotrichum truncatum, C. plurivorum, C. musicola, and C. sojae: Four Species Pathogenic to Soybean (Glycine max).</title>
        <authorList>
            <person name="Rogerio F."/>
            <person name="Boufleur T.R."/>
            <person name="Ciampi-Guillardi M."/>
            <person name="Sukno S.A."/>
            <person name="Thon M.R."/>
            <person name="Massola Junior N.S."/>
            <person name="Baroncelli R."/>
        </authorList>
    </citation>
    <scope>NUCLEOTIDE SEQUENCE</scope>
    <source>
        <strain evidence="1">LFN00145</strain>
    </source>
</reference>
<evidence type="ECO:0000313" key="1">
    <source>
        <dbReference type="EMBL" id="KAF6816045.1"/>
    </source>
</evidence>
<dbReference type="EMBL" id="WIGO01000344">
    <property type="protein sequence ID" value="KAF6816045.1"/>
    <property type="molecule type" value="Genomic_DNA"/>
</dbReference>
<dbReference type="AlphaFoldDB" id="A0A8H6JNR7"/>
<sequence length="134" mass="15096">MAVSRSPRLLKLSPPWLRRNTSPAQDGEDAHFEWGKWQWEDVGFAFNKNVITSLLKNELLRLPSPLRQPYVSNYAAAMIRNGTLEFNAMERESALLGSYGSGPEAFLDVVCGVDGSFEDVRFDTEVPLFTFGHD</sequence>
<accession>A0A8H6JNR7</accession>
<protein>
    <submittedName>
        <fullName evidence="1">Glycoside hydrolase family 3</fullName>
    </submittedName>
</protein>
<gene>
    <name evidence="1" type="ORF">CPLU01_13959</name>
</gene>
<evidence type="ECO:0000313" key="2">
    <source>
        <dbReference type="Proteomes" id="UP000654918"/>
    </source>
</evidence>
<name>A0A8H6JNR7_9PEZI</name>
<keyword evidence="1" id="KW-0378">Hydrolase</keyword>
<proteinExistence type="predicted"/>